<dbReference type="InterPro" id="IPR036291">
    <property type="entry name" value="NAD(P)-bd_dom_sf"/>
</dbReference>
<dbReference type="PRINTS" id="PR00080">
    <property type="entry name" value="SDRFAMILY"/>
</dbReference>
<keyword evidence="3" id="KW-0560">Oxidoreductase</keyword>
<reference evidence="6 7" key="1">
    <citation type="journal article" date="2020" name="ISME J.">
        <title>Uncovering the hidden diversity of litter-decomposition mechanisms in mushroom-forming fungi.</title>
        <authorList>
            <person name="Floudas D."/>
            <person name="Bentzer J."/>
            <person name="Ahren D."/>
            <person name="Johansson T."/>
            <person name="Persson P."/>
            <person name="Tunlid A."/>
        </authorList>
    </citation>
    <scope>NUCLEOTIDE SEQUENCE [LARGE SCALE GENOMIC DNA]</scope>
    <source>
        <strain evidence="6 7">CBS 291.85</strain>
    </source>
</reference>
<dbReference type="FunFam" id="3.40.50.720:FF:000084">
    <property type="entry name" value="Short-chain dehydrogenase reductase"/>
    <property type="match status" value="1"/>
</dbReference>
<protein>
    <recommendedName>
        <fullName evidence="5">Ketoreductase domain-containing protein</fullName>
    </recommendedName>
</protein>
<organism evidence="6 7">
    <name type="scientific">Tetrapyrgos nigripes</name>
    <dbReference type="NCBI Taxonomy" id="182062"/>
    <lineage>
        <taxon>Eukaryota</taxon>
        <taxon>Fungi</taxon>
        <taxon>Dikarya</taxon>
        <taxon>Basidiomycota</taxon>
        <taxon>Agaricomycotina</taxon>
        <taxon>Agaricomycetes</taxon>
        <taxon>Agaricomycetidae</taxon>
        <taxon>Agaricales</taxon>
        <taxon>Marasmiineae</taxon>
        <taxon>Marasmiaceae</taxon>
        <taxon>Tetrapyrgos</taxon>
    </lineage>
</organism>
<dbReference type="GO" id="GO:0016491">
    <property type="term" value="F:oxidoreductase activity"/>
    <property type="evidence" value="ECO:0007669"/>
    <property type="project" value="UniProtKB-KW"/>
</dbReference>
<keyword evidence="4" id="KW-0413">Isomerase</keyword>
<dbReference type="InterPro" id="IPR051687">
    <property type="entry name" value="Peroxisomal_Beta-Oxidation"/>
</dbReference>
<evidence type="ECO:0000256" key="2">
    <source>
        <dbReference type="ARBA" id="ARBA00022857"/>
    </source>
</evidence>
<dbReference type="CDD" id="cd05353">
    <property type="entry name" value="hydroxyacyl-CoA-like_DH_SDR_c-like"/>
    <property type="match status" value="2"/>
</dbReference>
<dbReference type="PANTHER" id="PTHR45024">
    <property type="entry name" value="DEHYDROGENASES, SHORT CHAIN"/>
    <property type="match status" value="1"/>
</dbReference>
<dbReference type="AlphaFoldDB" id="A0A8H5GLR5"/>
<dbReference type="SUPFAM" id="SSF51735">
    <property type="entry name" value="NAD(P)-binding Rossmann-fold domains"/>
    <property type="match status" value="2"/>
</dbReference>
<dbReference type="SMART" id="SM00822">
    <property type="entry name" value="PKS_KR"/>
    <property type="match status" value="1"/>
</dbReference>
<dbReference type="InterPro" id="IPR002347">
    <property type="entry name" value="SDR_fam"/>
</dbReference>
<dbReference type="EMBL" id="JAACJM010000019">
    <property type="protein sequence ID" value="KAF5367398.1"/>
    <property type="molecule type" value="Genomic_DNA"/>
</dbReference>
<comment type="similarity">
    <text evidence="1">Belongs to the short-chain dehydrogenases/reductases (SDR) family.</text>
</comment>
<accession>A0A8H5GLR5</accession>
<keyword evidence="7" id="KW-1185">Reference proteome</keyword>
<dbReference type="Gene3D" id="1.10.287.4290">
    <property type="match status" value="1"/>
</dbReference>
<gene>
    <name evidence="6" type="ORF">D9758_003775</name>
</gene>
<feature type="domain" description="Ketoreductase" evidence="5">
    <location>
        <begin position="8"/>
        <end position="192"/>
    </location>
</feature>
<keyword evidence="2" id="KW-0521">NADP</keyword>
<dbReference type="Pfam" id="PF00106">
    <property type="entry name" value="adh_short"/>
    <property type="match status" value="2"/>
</dbReference>
<sequence length="595" mass="63129">MALSFKGHTVVVTGAGGGLGKVYSLFFASRGANVVVNDFNSEAAQKVVDEITRAGGKAVKNTSSVTDGNAVIKSALDAFGGITILLNNAGILRDKGFKNMTDREWDQITEVHLKGSFACTKAAWPHFRKQKFGRVINTASAAGLYGNFGQANYSAAKMGLIAFTKTLAIEGAKYGIKATVIAPMAASAMTETIMPPEMLAHLKPEFVAPFVAAVCHPDGPDASGRIFEVGAGFIAEVRWERSNGAIFKTDGSFTPSAVKARWSEIVDFSSPSHPQSLKDSDTVGKLKAAAKLPPNKQASPEVRFDGKTVIVTGAGGGIGRAYALMYGRLGANVVVNDVNEKGANSVVDEVKKAGGRAAAAVCSAEDGEAIVKTALENFGSVHVLIANAGILRDKSFLAMSEQEWDIVVQIHLRATYKCAKAVWPIFQKQKYGRIVTTCSTVGIYGNFGQANYSTAKAGIIGFTKTLAIEGAKYGILANVIAPSAGTAMTQTVWPQEMVDAFKPDYIAPVVGYLSSEDNQDASGLIFEISGGWAAQTRWQRSGGHGFPTRRPYTPEDVISKWAAITTFDKRATNPANGSEAIQQILDNFDNDGAKL</sequence>
<evidence type="ECO:0000256" key="4">
    <source>
        <dbReference type="ARBA" id="ARBA00023235"/>
    </source>
</evidence>
<dbReference type="PRINTS" id="PR00081">
    <property type="entry name" value="GDHRDH"/>
</dbReference>
<dbReference type="PANTHER" id="PTHR45024:SF2">
    <property type="entry name" value="SCP2 DOMAIN-CONTAINING PROTEIN"/>
    <property type="match status" value="1"/>
</dbReference>
<dbReference type="PROSITE" id="PS00061">
    <property type="entry name" value="ADH_SHORT"/>
    <property type="match status" value="2"/>
</dbReference>
<dbReference type="Gene3D" id="3.40.50.720">
    <property type="entry name" value="NAD(P)-binding Rossmann-like Domain"/>
    <property type="match status" value="2"/>
</dbReference>
<evidence type="ECO:0000313" key="6">
    <source>
        <dbReference type="EMBL" id="KAF5367398.1"/>
    </source>
</evidence>
<comment type="caution">
    <text evidence="6">The sequence shown here is derived from an EMBL/GenBank/DDBJ whole genome shotgun (WGS) entry which is preliminary data.</text>
</comment>
<evidence type="ECO:0000259" key="5">
    <source>
        <dbReference type="SMART" id="SM00822"/>
    </source>
</evidence>
<name>A0A8H5GLR5_9AGAR</name>
<dbReference type="FunFam" id="3.40.50.720:FF:000410">
    <property type="entry name" value="Peroxisomal multifunctional beta-oxidation protein"/>
    <property type="match status" value="1"/>
</dbReference>
<evidence type="ECO:0000313" key="7">
    <source>
        <dbReference type="Proteomes" id="UP000559256"/>
    </source>
</evidence>
<dbReference type="Proteomes" id="UP000559256">
    <property type="component" value="Unassembled WGS sequence"/>
</dbReference>
<evidence type="ECO:0000256" key="1">
    <source>
        <dbReference type="ARBA" id="ARBA00006484"/>
    </source>
</evidence>
<dbReference type="GO" id="GO:0016853">
    <property type="term" value="F:isomerase activity"/>
    <property type="evidence" value="ECO:0007669"/>
    <property type="project" value="UniProtKB-KW"/>
</dbReference>
<dbReference type="InterPro" id="IPR057326">
    <property type="entry name" value="KR_dom"/>
</dbReference>
<evidence type="ECO:0000256" key="3">
    <source>
        <dbReference type="ARBA" id="ARBA00023002"/>
    </source>
</evidence>
<proteinExistence type="inferred from homology"/>
<dbReference type="InterPro" id="IPR020904">
    <property type="entry name" value="Sc_DH/Rdtase_CS"/>
</dbReference>
<dbReference type="OrthoDB" id="3592703at2759"/>